<keyword evidence="3 5" id="KW-0694">RNA-binding</keyword>
<dbReference type="PANTHER" id="PTHR15239">
    <property type="entry name" value="NUCLEAR EXPORT MEDIATOR FACTOR NEMF"/>
    <property type="match status" value="1"/>
</dbReference>
<dbReference type="OrthoDB" id="9766163at2"/>
<dbReference type="GO" id="GO:0072344">
    <property type="term" value="P:rescue of stalled ribosome"/>
    <property type="evidence" value="ECO:0007669"/>
    <property type="project" value="UniProtKB-UniRule"/>
</dbReference>
<dbReference type="InterPro" id="IPR043682">
    <property type="entry name" value="RqcH_bacterial"/>
</dbReference>
<keyword evidence="4 5" id="KW-0648">Protein biosynthesis</keyword>
<dbReference type="Pfam" id="PF05670">
    <property type="entry name" value="NFACT-R_1"/>
    <property type="match status" value="1"/>
</dbReference>
<evidence type="ECO:0000256" key="1">
    <source>
        <dbReference type="ARBA" id="ARBA00022555"/>
    </source>
</evidence>
<evidence type="ECO:0000313" key="8">
    <source>
        <dbReference type="Proteomes" id="UP000199512"/>
    </source>
</evidence>
<dbReference type="InterPro" id="IPR010979">
    <property type="entry name" value="Ribosomal_uS13-like_H2TH"/>
</dbReference>
<proteinExistence type="inferred from homology"/>
<organism evidence="7 8">
    <name type="scientific">Peptostreptococcus russellii</name>
    <dbReference type="NCBI Taxonomy" id="215200"/>
    <lineage>
        <taxon>Bacteria</taxon>
        <taxon>Bacillati</taxon>
        <taxon>Bacillota</taxon>
        <taxon>Clostridia</taxon>
        <taxon>Peptostreptococcales</taxon>
        <taxon>Peptostreptococcaceae</taxon>
        <taxon>Peptostreptococcus</taxon>
    </lineage>
</organism>
<comment type="subunit">
    <text evidence="5">Associates with stalled 50S ribosomal subunits. Binds to RqcP.</text>
</comment>
<dbReference type="GO" id="GO:0019843">
    <property type="term" value="F:rRNA binding"/>
    <property type="evidence" value="ECO:0007669"/>
    <property type="project" value="UniProtKB-UniRule"/>
</dbReference>
<evidence type="ECO:0000256" key="2">
    <source>
        <dbReference type="ARBA" id="ARBA00022730"/>
    </source>
</evidence>
<gene>
    <name evidence="5" type="primary">rqcH</name>
    <name evidence="7" type="ORF">SAMN05216454_102139</name>
</gene>
<feature type="domain" description="NFACT RNA-binding" evidence="6">
    <location>
        <begin position="468"/>
        <end position="558"/>
    </location>
</feature>
<dbReference type="GO" id="GO:0043023">
    <property type="term" value="F:ribosomal large subunit binding"/>
    <property type="evidence" value="ECO:0007669"/>
    <property type="project" value="UniProtKB-UniRule"/>
</dbReference>
<reference evidence="7 8" key="1">
    <citation type="submission" date="2016-10" db="EMBL/GenBank/DDBJ databases">
        <authorList>
            <person name="de Groot N.N."/>
        </authorList>
    </citation>
    <scope>NUCLEOTIDE SEQUENCE [LARGE SCALE GENOMIC DNA]</scope>
    <source>
        <strain evidence="7 8">Calf135</strain>
    </source>
</reference>
<comment type="similarity">
    <text evidence="5">Belongs to the NEMF family.</text>
</comment>
<dbReference type="FunFam" id="2.30.310.10:FF:000004">
    <property type="entry name" value="Fibronectin-binding protein A"/>
    <property type="match status" value="1"/>
</dbReference>
<dbReference type="Gene3D" id="1.10.8.50">
    <property type="match status" value="1"/>
</dbReference>
<comment type="function">
    <text evidence="5">Key component of the ribosome quality control system (RQC), a ribosome-associated complex that mediates the extraction of incompletely synthesized nascent chains from stalled ribosomes and their subsequent degradation. RqcH recruits Ala-charged tRNA, and with RqcP directs the elongation of stalled nascent chains on 50S ribosomal subunits, leading to non-templated C-terminal alanine extensions (Ala tail). The Ala tail promotes nascent chain degradation. May add between 1 and at least 8 Ala residues. Binds to stalled 50S ribosomal subunits.</text>
</comment>
<dbReference type="EMBL" id="FODF01000002">
    <property type="protein sequence ID" value="SEN31725.1"/>
    <property type="molecule type" value="Genomic_DNA"/>
</dbReference>
<evidence type="ECO:0000256" key="5">
    <source>
        <dbReference type="HAMAP-Rule" id="MF_00844"/>
    </source>
</evidence>
<dbReference type="InterPro" id="IPR008532">
    <property type="entry name" value="NFACT_RNA-bd"/>
</dbReference>
<feature type="coiled-coil region" evidence="5">
    <location>
        <begin position="312"/>
        <end position="339"/>
    </location>
</feature>
<dbReference type="SUPFAM" id="SSF46946">
    <property type="entry name" value="S13-like H2TH domain"/>
    <property type="match status" value="1"/>
</dbReference>
<keyword evidence="5" id="KW-0175">Coiled coil</keyword>
<keyword evidence="1 5" id="KW-0820">tRNA-binding</keyword>
<dbReference type="STRING" id="215200.SAMN05216454_102139"/>
<dbReference type="GO" id="GO:1990112">
    <property type="term" value="C:RQC complex"/>
    <property type="evidence" value="ECO:0007669"/>
    <property type="project" value="TreeGrafter"/>
</dbReference>
<accession>A0A1H8FJC2</accession>
<feature type="coiled-coil region" evidence="5">
    <location>
        <begin position="396"/>
        <end position="423"/>
    </location>
</feature>
<evidence type="ECO:0000259" key="6">
    <source>
        <dbReference type="Pfam" id="PF05670"/>
    </source>
</evidence>
<dbReference type="RefSeq" id="WP_091974107.1">
    <property type="nucleotide sequence ID" value="NZ_FODF01000002.1"/>
</dbReference>
<keyword evidence="8" id="KW-1185">Reference proteome</keyword>
<name>A0A1H8FJC2_9FIRM</name>
<evidence type="ECO:0000256" key="4">
    <source>
        <dbReference type="ARBA" id="ARBA00022917"/>
    </source>
</evidence>
<keyword evidence="2 5" id="KW-0699">rRNA-binding</keyword>
<sequence length="593" mass="69096">MAFDGIVINSLVRELKKKLVNSKVDKVYQPEKDEICLKIRGREENFKLIISASASNPRIYLAEKYEKNNPKKAPLFCMTLRKYIQSGVITDVEQMGFERIIRISVDSYDELREKTTRYLYVEIMGKHSNIILVSKNENKILDSIKRVPISVSRVRQILPGNEYELPPSQDKINPLEEINEEDFKKRSKESSGVIFKSIYGNILGISPLIAREVCIRADLDKNKKIEEMTDDEFKSICYQINYIFNDLKNDEVYPNIIVDDSRDKIVEFSAIKLYQYSSMREIKKESISSAIEDFYLTKDLKERMNQKSSNLKKNISLKLERINHKIEKQEKELKEAQKAENYKVKGELLTAYIYMIKQGMESIKLLDFYNNNEEVEIKLRKNLTPSENAQKYFKKYNKLKKANEELSIHIKNNKEEAEYLENTLLSIENCEDEKELKEIKEELMREGYIKVYRMPKKNNKPKTTIMKYLSSKGTMIMVGKNNKQNDYLTLRLADNEDLWFHTKDIPGSHVLLKCAGKKIEESEILEAATLAAYYSKAKMSQNVPVDYTIKKNVKKPSGAKPGLVIYEKNKTIYVTPSDEEKAKIKKFESDGEE</sequence>
<dbReference type="Pfam" id="PF05833">
    <property type="entry name" value="NFACT_N"/>
    <property type="match status" value="1"/>
</dbReference>
<evidence type="ECO:0000313" key="7">
    <source>
        <dbReference type="EMBL" id="SEN31725.1"/>
    </source>
</evidence>
<dbReference type="AlphaFoldDB" id="A0A1H8FJC2"/>
<dbReference type="GO" id="GO:0000049">
    <property type="term" value="F:tRNA binding"/>
    <property type="evidence" value="ECO:0007669"/>
    <property type="project" value="UniProtKB-UniRule"/>
</dbReference>
<dbReference type="PANTHER" id="PTHR15239:SF6">
    <property type="entry name" value="RIBOSOME QUALITY CONTROL COMPLEX SUBUNIT NEMF"/>
    <property type="match status" value="1"/>
</dbReference>
<dbReference type="Gene3D" id="2.30.310.10">
    <property type="entry name" value="ibrinogen binding protein from staphylococcus aureus domain"/>
    <property type="match status" value="1"/>
</dbReference>
<dbReference type="Proteomes" id="UP000199512">
    <property type="component" value="Unassembled WGS sequence"/>
</dbReference>
<dbReference type="InterPro" id="IPR051608">
    <property type="entry name" value="RQC_Subunit_NEMF"/>
</dbReference>
<dbReference type="HAMAP" id="MF_00844_B">
    <property type="entry name" value="RqcH_B"/>
    <property type="match status" value="1"/>
</dbReference>
<protein>
    <recommendedName>
        <fullName evidence="5">Rqc2 homolog RqcH</fullName>
        <shortName evidence="5">RqcH</shortName>
    </recommendedName>
</protein>
<evidence type="ECO:0000256" key="3">
    <source>
        <dbReference type="ARBA" id="ARBA00022884"/>
    </source>
</evidence>